<dbReference type="WBParaSite" id="PgR040_g026_t01">
    <property type="protein sequence ID" value="PgR040_g026_t01"/>
    <property type="gene ID" value="PgR040_g026"/>
</dbReference>
<keyword evidence="1" id="KW-1185">Reference proteome</keyword>
<protein>
    <submittedName>
        <fullName evidence="2">Uncharacterized protein</fullName>
    </submittedName>
</protein>
<organism evidence="1 2">
    <name type="scientific">Parascaris univalens</name>
    <name type="common">Nematode worm</name>
    <dbReference type="NCBI Taxonomy" id="6257"/>
    <lineage>
        <taxon>Eukaryota</taxon>
        <taxon>Metazoa</taxon>
        <taxon>Ecdysozoa</taxon>
        <taxon>Nematoda</taxon>
        <taxon>Chromadorea</taxon>
        <taxon>Rhabditida</taxon>
        <taxon>Spirurina</taxon>
        <taxon>Ascaridomorpha</taxon>
        <taxon>Ascaridoidea</taxon>
        <taxon>Ascarididae</taxon>
        <taxon>Parascaris</taxon>
    </lineage>
</organism>
<evidence type="ECO:0000313" key="1">
    <source>
        <dbReference type="Proteomes" id="UP000887569"/>
    </source>
</evidence>
<sequence length="178" mass="19752">MVNAFLSIALGGLRYGFLNTNGVGPRLLEVLKKARDIDEGNLAARATLAGGKQRENKLCRHCNNDLETVADVVSNWKVRACTFDHDVSEDVMVQVFFKNVGEEPPLARTTNKQMAISDLKINAGTVHTSIQQPKQLGMAWYGANQLPIKILHEVVLPYHIAAVMGIRFYDDYRLKGNA</sequence>
<accession>A0A915BH77</accession>
<dbReference type="AlphaFoldDB" id="A0A915BH77"/>
<proteinExistence type="predicted"/>
<reference evidence="2" key="1">
    <citation type="submission" date="2022-11" db="UniProtKB">
        <authorList>
            <consortium name="WormBaseParasite"/>
        </authorList>
    </citation>
    <scope>IDENTIFICATION</scope>
</reference>
<dbReference type="Proteomes" id="UP000887569">
    <property type="component" value="Unplaced"/>
</dbReference>
<name>A0A915BH77_PARUN</name>
<evidence type="ECO:0000313" key="2">
    <source>
        <dbReference type="WBParaSite" id="PgR040_g026_t01"/>
    </source>
</evidence>